<gene>
    <name evidence="8" type="ORF">GZH47_29900</name>
</gene>
<dbReference type="Proteomes" id="UP000479114">
    <property type="component" value="Chromosome"/>
</dbReference>
<evidence type="ECO:0000256" key="4">
    <source>
        <dbReference type="ARBA" id="ARBA00022763"/>
    </source>
</evidence>
<evidence type="ECO:0000313" key="9">
    <source>
        <dbReference type="Proteomes" id="UP000479114"/>
    </source>
</evidence>
<dbReference type="Pfam" id="PF00730">
    <property type="entry name" value="HhH-GPD"/>
    <property type="match status" value="1"/>
</dbReference>
<reference evidence="8 9" key="1">
    <citation type="submission" date="2020-02" db="EMBL/GenBank/DDBJ databases">
        <title>Paenibacillus sp. nov., isolated from rhizosphere soil of tomato.</title>
        <authorList>
            <person name="Weon H.-Y."/>
            <person name="Lee S.A."/>
        </authorList>
    </citation>
    <scope>NUCLEOTIDE SEQUENCE [LARGE SCALE GENOMIC DNA]</scope>
    <source>
        <strain evidence="8 9">14171R-81</strain>
    </source>
</reference>
<dbReference type="AlphaFoldDB" id="A0A6C0P7I1"/>
<sequence length="299" mass="33679">MTALLTIPPQEAFDFNHILGYLERSSNECMYGVEGSAITKLISVMDEHVLIQVSSQPDGSLTIRCPIKEAPLDDAYANAIVAYVRDWFDMDRDLLPFLELAGRDAVLSVPARQFGGLRIVGIEDLFEALCWGIMGQQINLAFAYTLKRRFVERYGTSVYWNGSRYWAFPSPQTIASLDQAELREMQFTGRKAEYVIGTSRLMAEGSLSKAGLLALSDWMAMEKALTRIRGIGPWTANYVLMRCLRVPAAFPIEDVGLHNALKLVLGRDSKPSIDEIKALSAPWGEWKAYATFYLWRLLY</sequence>
<dbReference type="SUPFAM" id="SSF48150">
    <property type="entry name" value="DNA-glycosylase"/>
    <property type="match status" value="1"/>
</dbReference>
<dbReference type="PANTHER" id="PTHR43003">
    <property type="entry name" value="DNA-3-METHYLADENINE GLYCOSYLASE"/>
    <property type="match status" value="1"/>
</dbReference>
<dbReference type="InterPro" id="IPR003265">
    <property type="entry name" value="HhH-GPD_domain"/>
</dbReference>
<keyword evidence="5" id="KW-0378">Hydrolase</keyword>
<evidence type="ECO:0000256" key="1">
    <source>
        <dbReference type="ARBA" id="ARBA00000086"/>
    </source>
</evidence>
<dbReference type="GO" id="GO:0008725">
    <property type="term" value="F:DNA-3-methyladenine glycosylase activity"/>
    <property type="evidence" value="ECO:0007669"/>
    <property type="project" value="TreeGrafter"/>
</dbReference>
<dbReference type="GO" id="GO:0043916">
    <property type="term" value="F:DNA-7-methylguanine glycosylase activity"/>
    <property type="evidence" value="ECO:0007669"/>
    <property type="project" value="TreeGrafter"/>
</dbReference>
<comment type="catalytic activity">
    <reaction evidence="1">
        <text>Hydrolysis of alkylated DNA, releasing 3-methyladenine, 3-methylguanine, 7-methylguanine and 7-methyladenine.</text>
        <dbReference type="EC" id="3.2.2.21"/>
    </reaction>
</comment>
<dbReference type="Pfam" id="PF07934">
    <property type="entry name" value="OGG_N"/>
    <property type="match status" value="1"/>
</dbReference>
<accession>A0A6C0P7I1</accession>
<dbReference type="CDD" id="cd00056">
    <property type="entry name" value="ENDO3c"/>
    <property type="match status" value="1"/>
</dbReference>
<dbReference type="EC" id="3.2.2.21" evidence="3"/>
<dbReference type="InterPro" id="IPR037046">
    <property type="entry name" value="AlkA_N_sf"/>
</dbReference>
<dbReference type="RefSeq" id="WP_162644742.1">
    <property type="nucleotide sequence ID" value="NZ_CP048286.1"/>
</dbReference>
<evidence type="ECO:0000259" key="7">
    <source>
        <dbReference type="SMART" id="SM00478"/>
    </source>
</evidence>
<dbReference type="PANTHER" id="PTHR43003:SF12">
    <property type="entry name" value="DNA-3-METHYLADENINE GLYCOSYLASE"/>
    <property type="match status" value="1"/>
</dbReference>
<evidence type="ECO:0000256" key="3">
    <source>
        <dbReference type="ARBA" id="ARBA00012000"/>
    </source>
</evidence>
<dbReference type="PROSITE" id="PS00516">
    <property type="entry name" value="ALKYLBASE_DNA_GLYCOS"/>
    <property type="match status" value="1"/>
</dbReference>
<dbReference type="InterPro" id="IPR000035">
    <property type="entry name" value="Alkylbase_DNA_glycsylse_CS"/>
</dbReference>
<organism evidence="8 9">
    <name type="scientific">Paenibacillus rhizovicinus</name>
    <dbReference type="NCBI Taxonomy" id="2704463"/>
    <lineage>
        <taxon>Bacteria</taxon>
        <taxon>Bacillati</taxon>
        <taxon>Bacillota</taxon>
        <taxon>Bacilli</taxon>
        <taxon>Bacillales</taxon>
        <taxon>Paenibacillaceae</taxon>
        <taxon>Paenibacillus</taxon>
    </lineage>
</organism>
<keyword evidence="4" id="KW-0227">DNA damage</keyword>
<proteinExistence type="inferred from homology"/>
<dbReference type="FunFam" id="1.10.340.30:FF:000004">
    <property type="entry name" value="DNA-3-methyladenine glycosylase II"/>
    <property type="match status" value="1"/>
</dbReference>
<dbReference type="GO" id="GO:0008534">
    <property type="term" value="F:oxidized purine nucleobase lesion DNA N-glycosylase activity"/>
    <property type="evidence" value="ECO:0007669"/>
    <property type="project" value="InterPro"/>
</dbReference>
<dbReference type="InterPro" id="IPR023170">
    <property type="entry name" value="HhH_base_excis_C"/>
</dbReference>
<evidence type="ECO:0000256" key="2">
    <source>
        <dbReference type="ARBA" id="ARBA00010817"/>
    </source>
</evidence>
<dbReference type="Gene3D" id="1.10.1670.10">
    <property type="entry name" value="Helix-hairpin-Helix base-excision DNA repair enzymes (C-terminal)"/>
    <property type="match status" value="1"/>
</dbReference>
<dbReference type="Gene3D" id="1.10.340.30">
    <property type="entry name" value="Hypothetical protein, domain 2"/>
    <property type="match status" value="1"/>
</dbReference>
<comment type="similarity">
    <text evidence="2">Belongs to the alkylbase DNA glycosidase AlkA family.</text>
</comment>
<dbReference type="InterPro" id="IPR051912">
    <property type="entry name" value="Alkylbase_DNA_Glycosylase/TA"/>
</dbReference>
<evidence type="ECO:0000256" key="5">
    <source>
        <dbReference type="ARBA" id="ARBA00022801"/>
    </source>
</evidence>
<keyword evidence="6" id="KW-0234">DNA repair</keyword>
<dbReference type="SMART" id="SM00478">
    <property type="entry name" value="ENDO3c"/>
    <property type="match status" value="1"/>
</dbReference>
<dbReference type="KEGG" id="prz:GZH47_29900"/>
<dbReference type="InterPro" id="IPR012904">
    <property type="entry name" value="OGG_N"/>
</dbReference>
<evidence type="ECO:0000313" key="8">
    <source>
        <dbReference type="EMBL" id="QHW34590.1"/>
    </source>
</evidence>
<dbReference type="GO" id="GO:0006307">
    <property type="term" value="P:DNA alkylation repair"/>
    <property type="evidence" value="ECO:0007669"/>
    <property type="project" value="TreeGrafter"/>
</dbReference>
<feature type="domain" description="HhH-GPD" evidence="7">
    <location>
        <begin position="134"/>
        <end position="299"/>
    </location>
</feature>
<dbReference type="GO" id="GO:0032993">
    <property type="term" value="C:protein-DNA complex"/>
    <property type="evidence" value="ECO:0007669"/>
    <property type="project" value="TreeGrafter"/>
</dbReference>
<dbReference type="GO" id="GO:0006285">
    <property type="term" value="P:base-excision repair, AP site formation"/>
    <property type="evidence" value="ECO:0007669"/>
    <property type="project" value="TreeGrafter"/>
</dbReference>
<dbReference type="GO" id="GO:0006289">
    <property type="term" value="P:nucleotide-excision repair"/>
    <property type="evidence" value="ECO:0007669"/>
    <property type="project" value="InterPro"/>
</dbReference>
<evidence type="ECO:0000256" key="6">
    <source>
        <dbReference type="ARBA" id="ARBA00023204"/>
    </source>
</evidence>
<protein>
    <recommendedName>
        <fullName evidence="3">DNA-3-methyladenine glycosylase II</fullName>
        <ecNumber evidence="3">3.2.2.21</ecNumber>
    </recommendedName>
</protein>
<dbReference type="EMBL" id="CP048286">
    <property type="protein sequence ID" value="QHW34590.1"/>
    <property type="molecule type" value="Genomic_DNA"/>
</dbReference>
<name>A0A6C0P7I1_9BACL</name>
<dbReference type="GO" id="GO:0032131">
    <property type="term" value="F:alkylated DNA binding"/>
    <property type="evidence" value="ECO:0007669"/>
    <property type="project" value="TreeGrafter"/>
</dbReference>
<dbReference type="GO" id="GO:0005737">
    <property type="term" value="C:cytoplasm"/>
    <property type="evidence" value="ECO:0007669"/>
    <property type="project" value="TreeGrafter"/>
</dbReference>
<keyword evidence="9" id="KW-1185">Reference proteome</keyword>
<dbReference type="Gene3D" id="3.30.310.20">
    <property type="entry name" value="DNA-3-methyladenine glycosylase AlkA, N-terminal domain"/>
    <property type="match status" value="1"/>
</dbReference>
<dbReference type="InterPro" id="IPR011257">
    <property type="entry name" value="DNA_glycosylase"/>
</dbReference>